<dbReference type="SUPFAM" id="SSF69593">
    <property type="entry name" value="Glycerol-3-phosphate (1)-acyltransferase"/>
    <property type="match status" value="1"/>
</dbReference>
<keyword evidence="2 4" id="KW-0012">Acyltransferase</keyword>
<dbReference type="GO" id="GO:0003841">
    <property type="term" value="F:1-acylglycerol-3-phosphate O-acyltransferase activity"/>
    <property type="evidence" value="ECO:0007669"/>
    <property type="project" value="TreeGrafter"/>
</dbReference>
<evidence type="ECO:0000256" key="2">
    <source>
        <dbReference type="ARBA" id="ARBA00023315"/>
    </source>
</evidence>
<organism evidence="4 5">
    <name type="scientific">Clostridium cadaveris</name>
    <dbReference type="NCBI Taxonomy" id="1529"/>
    <lineage>
        <taxon>Bacteria</taxon>
        <taxon>Bacillati</taxon>
        <taxon>Bacillota</taxon>
        <taxon>Clostridia</taxon>
        <taxon>Eubacteriales</taxon>
        <taxon>Clostridiaceae</taxon>
        <taxon>Clostridium</taxon>
    </lineage>
</organism>
<dbReference type="RefSeq" id="WP_074844779.1">
    <property type="nucleotide sequence ID" value="NZ_FOOE01000005.1"/>
</dbReference>
<dbReference type="OrthoDB" id="9803035at2"/>
<dbReference type="CDD" id="cd07989">
    <property type="entry name" value="LPLAT_AGPAT-like"/>
    <property type="match status" value="1"/>
</dbReference>
<dbReference type="PANTHER" id="PTHR10434">
    <property type="entry name" value="1-ACYL-SN-GLYCEROL-3-PHOSPHATE ACYLTRANSFERASE"/>
    <property type="match status" value="1"/>
</dbReference>
<gene>
    <name evidence="4" type="ORF">SAMN04487885_10572</name>
</gene>
<dbReference type="Pfam" id="PF01553">
    <property type="entry name" value="Acyltransferase"/>
    <property type="match status" value="1"/>
</dbReference>
<name>A0A1I2KEC4_9CLOT</name>
<dbReference type="PANTHER" id="PTHR10434:SF40">
    <property type="entry name" value="1-ACYL-SN-GLYCEROL-3-PHOSPHATE ACYLTRANSFERASE"/>
    <property type="match status" value="1"/>
</dbReference>
<reference evidence="4 5" key="1">
    <citation type="submission" date="2016-10" db="EMBL/GenBank/DDBJ databases">
        <authorList>
            <person name="de Groot N.N."/>
        </authorList>
    </citation>
    <scope>NUCLEOTIDE SEQUENCE [LARGE SCALE GENOMIC DNA]</scope>
    <source>
        <strain evidence="4 5">NLAE-zl-G419</strain>
    </source>
</reference>
<dbReference type="GO" id="GO:0006654">
    <property type="term" value="P:phosphatidic acid biosynthetic process"/>
    <property type="evidence" value="ECO:0007669"/>
    <property type="project" value="TreeGrafter"/>
</dbReference>
<evidence type="ECO:0000256" key="1">
    <source>
        <dbReference type="ARBA" id="ARBA00022679"/>
    </source>
</evidence>
<dbReference type="SMART" id="SM00563">
    <property type="entry name" value="PlsC"/>
    <property type="match status" value="1"/>
</dbReference>
<protein>
    <submittedName>
        <fullName evidence="4">1-acyl-sn-glycerol-3-phosphate acyltransferase</fullName>
    </submittedName>
</protein>
<dbReference type="eggNOG" id="COG0204">
    <property type="taxonomic scope" value="Bacteria"/>
</dbReference>
<accession>A0A1I2KEC4</accession>
<dbReference type="STRING" id="1529.SAMN04487885_10572"/>
<evidence type="ECO:0000259" key="3">
    <source>
        <dbReference type="SMART" id="SM00563"/>
    </source>
</evidence>
<feature type="domain" description="Phospholipid/glycerol acyltransferase" evidence="3">
    <location>
        <begin position="52"/>
        <end position="165"/>
    </location>
</feature>
<dbReference type="EMBL" id="FOOE01000005">
    <property type="protein sequence ID" value="SFF64560.1"/>
    <property type="molecule type" value="Genomic_DNA"/>
</dbReference>
<evidence type="ECO:0000313" key="5">
    <source>
        <dbReference type="Proteomes" id="UP000182135"/>
    </source>
</evidence>
<keyword evidence="5" id="KW-1185">Reference proteome</keyword>
<keyword evidence="1 4" id="KW-0808">Transferase</keyword>
<dbReference type="InterPro" id="IPR002123">
    <property type="entry name" value="Plipid/glycerol_acylTrfase"/>
</dbReference>
<evidence type="ECO:0000313" key="4">
    <source>
        <dbReference type="EMBL" id="SFF64560.1"/>
    </source>
</evidence>
<dbReference type="AlphaFoldDB" id="A0A1I2KEC4"/>
<proteinExistence type="predicted"/>
<dbReference type="Proteomes" id="UP000182135">
    <property type="component" value="Unassembled WGS sequence"/>
</dbReference>
<sequence>MKKAQILSVFLKVLSQENGDKLCKRIIKGYMDKYAELDIHGLENIENIEGPIIFTANHLSNSDGLVLNEVLRKFDPTFVAGVKLSGDNVTNIGMRVIRTINIKPNSADKDAITKVIKSLRSGENIVIFPEGTRSRVGSMIEGKKGIVLIARMSKATIIPIGMSGSEKLLPINKEGNMKSENFHHAKVTVNIGSPVVIPEKEKDEDRHLYDDRVLTHIMKSIASLLPEEYRGVYK</sequence>